<evidence type="ECO:0000313" key="9">
    <source>
        <dbReference type="Proteomes" id="UP000077177"/>
    </source>
</evidence>
<accession>A0A172U1C6</accession>
<evidence type="ECO:0008006" key="10">
    <source>
        <dbReference type="Google" id="ProtNLM"/>
    </source>
</evidence>
<evidence type="ECO:0000256" key="2">
    <source>
        <dbReference type="ARBA" id="ARBA00011006"/>
    </source>
</evidence>
<dbReference type="GO" id="GO:0005886">
    <property type="term" value="C:plasma membrane"/>
    <property type="evidence" value="ECO:0007669"/>
    <property type="project" value="UniProtKB-SubCell"/>
</dbReference>
<evidence type="ECO:0000256" key="6">
    <source>
        <dbReference type="ARBA" id="ARBA00023136"/>
    </source>
</evidence>
<evidence type="ECO:0000256" key="4">
    <source>
        <dbReference type="ARBA" id="ARBA00022692"/>
    </source>
</evidence>
<reference evidence="9" key="1">
    <citation type="submission" date="2015-01" db="EMBL/GenBank/DDBJ databases">
        <title>Flavisolibacter sp./LCS9/ whole genome sequencing.</title>
        <authorList>
            <person name="Kim M.K."/>
            <person name="Srinivasan S."/>
            <person name="Lee J.-J."/>
        </authorList>
    </citation>
    <scope>NUCLEOTIDE SEQUENCE [LARGE SCALE GENOMIC DNA]</scope>
    <source>
        <strain evidence="9">LCS9</strain>
    </source>
</reference>
<comment type="similarity">
    <text evidence="2">Belongs to the UPF0410 family.</text>
</comment>
<dbReference type="Proteomes" id="UP000077177">
    <property type="component" value="Chromosome"/>
</dbReference>
<evidence type="ECO:0000256" key="5">
    <source>
        <dbReference type="ARBA" id="ARBA00022989"/>
    </source>
</evidence>
<keyword evidence="6 7" id="KW-0472">Membrane</keyword>
<evidence type="ECO:0000256" key="7">
    <source>
        <dbReference type="SAM" id="Phobius"/>
    </source>
</evidence>
<dbReference type="Pfam" id="PF04226">
    <property type="entry name" value="Transgly_assoc"/>
    <property type="match status" value="1"/>
</dbReference>
<dbReference type="KEGG" id="fla:SY85_22360"/>
<dbReference type="AlphaFoldDB" id="A0A172U1C6"/>
<evidence type="ECO:0000313" key="8">
    <source>
        <dbReference type="EMBL" id="ANE52807.1"/>
    </source>
</evidence>
<evidence type="ECO:0000256" key="1">
    <source>
        <dbReference type="ARBA" id="ARBA00004651"/>
    </source>
</evidence>
<keyword evidence="3" id="KW-1003">Cell membrane</keyword>
<dbReference type="RefSeq" id="WP_066407920.1">
    <property type="nucleotide sequence ID" value="NZ_CP011390.1"/>
</dbReference>
<organism evidence="8 9">
    <name type="scientific">Flavisolibacter tropicus</name>
    <dbReference type="NCBI Taxonomy" id="1492898"/>
    <lineage>
        <taxon>Bacteria</taxon>
        <taxon>Pseudomonadati</taxon>
        <taxon>Bacteroidota</taxon>
        <taxon>Chitinophagia</taxon>
        <taxon>Chitinophagales</taxon>
        <taxon>Chitinophagaceae</taxon>
        <taxon>Flavisolibacter</taxon>
    </lineage>
</organism>
<gene>
    <name evidence="8" type="ORF">SY85_22360</name>
</gene>
<dbReference type="STRING" id="1492898.SY85_22360"/>
<sequence length="85" mass="8735">MGIISWVLLGLVAGAIAKALHPGRDPQGCFVTMFIGIIGAVLGGWIATQFGWGTVDGFNLYSILVATGGAVLALAIYTAITGSRR</sequence>
<feature type="transmembrane region" description="Helical" evidence="7">
    <location>
        <begin position="60"/>
        <end position="80"/>
    </location>
</feature>
<dbReference type="InterPro" id="IPR007341">
    <property type="entry name" value="Transgly_assoc"/>
</dbReference>
<name>A0A172U1C6_9BACT</name>
<dbReference type="EMBL" id="CP011390">
    <property type="protein sequence ID" value="ANE52807.1"/>
    <property type="molecule type" value="Genomic_DNA"/>
</dbReference>
<keyword evidence="4 7" id="KW-0812">Transmembrane</keyword>
<feature type="transmembrane region" description="Helical" evidence="7">
    <location>
        <begin position="29"/>
        <end position="48"/>
    </location>
</feature>
<keyword evidence="5 7" id="KW-1133">Transmembrane helix</keyword>
<protein>
    <recommendedName>
        <fullName evidence="10">Transglycosylase</fullName>
    </recommendedName>
</protein>
<dbReference type="OrthoDB" id="9811343at2"/>
<comment type="subcellular location">
    <subcellularLocation>
        <location evidence="1">Cell membrane</location>
        <topology evidence="1">Multi-pass membrane protein</topology>
    </subcellularLocation>
</comment>
<evidence type="ECO:0000256" key="3">
    <source>
        <dbReference type="ARBA" id="ARBA00022475"/>
    </source>
</evidence>
<dbReference type="PANTHER" id="PTHR33884:SF3">
    <property type="entry name" value="UPF0410 PROTEIN YMGE"/>
    <property type="match status" value="1"/>
</dbReference>
<reference evidence="8 9" key="2">
    <citation type="journal article" date="2016" name="Int. J. Syst. Evol. Microbiol.">
        <title>Flavisolibacter tropicus sp. nov., isolated from tropical soil.</title>
        <authorList>
            <person name="Lee J.J."/>
            <person name="Kang M.S."/>
            <person name="Kim G.S."/>
            <person name="Lee C.S."/>
            <person name="Lim S."/>
            <person name="Lee J."/>
            <person name="Roh S.H."/>
            <person name="Kang H."/>
            <person name="Ha J.M."/>
            <person name="Bae S."/>
            <person name="Jung H.Y."/>
            <person name="Kim M.K."/>
        </authorList>
    </citation>
    <scope>NUCLEOTIDE SEQUENCE [LARGE SCALE GENOMIC DNA]</scope>
    <source>
        <strain evidence="8 9">LCS9</strain>
    </source>
</reference>
<keyword evidence="9" id="KW-1185">Reference proteome</keyword>
<dbReference type="PANTHER" id="PTHR33884">
    <property type="entry name" value="UPF0410 PROTEIN YMGE"/>
    <property type="match status" value="1"/>
</dbReference>
<proteinExistence type="inferred from homology"/>